<organism evidence="1 2">
    <name type="scientific">Liquorilactobacillus nagelii</name>
    <dbReference type="NCBI Taxonomy" id="82688"/>
    <lineage>
        <taxon>Bacteria</taxon>
        <taxon>Bacillati</taxon>
        <taxon>Bacillota</taxon>
        <taxon>Bacilli</taxon>
        <taxon>Lactobacillales</taxon>
        <taxon>Lactobacillaceae</taxon>
        <taxon>Liquorilactobacillus</taxon>
    </lineage>
</organism>
<accession>A0A3Q8CCF6</accession>
<protein>
    <recommendedName>
        <fullName evidence="3">Competence protein ComGD</fullName>
    </recommendedName>
</protein>
<keyword evidence="2" id="KW-1185">Reference proteome</keyword>
<dbReference type="Proteomes" id="UP000324497">
    <property type="component" value="Chromosome"/>
</dbReference>
<reference evidence="1 2" key="1">
    <citation type="submission" date="2016-11" db="EMBL/GenBank/DDBJ databases">
        <title>Interaction between Lactobacillus species and yeast in water kefir.</title>
        <authorList>
            <person name="Behr J."/>
            <person name="Xu D."/>
            <person name="Vogel R.F."/>
        </authorList>
    </citation>
    <scope>NUCLEOTIDE SEQUENCE [LARGE SCALE GENOMIC DNA]</scope>
    <source>
        <strain evidence="1 2">TMW 1.1827</strain>
    </source>
</reference>
<dbReference type="KEGG" id="lng:BSQ50_08390"/>
<evidence type="ECO:0000313" key="1">
    <source>
        <dbReference type="EMBL" id="AUJ32552.1"/>
    </source>
</evidence>
<proteinExistence type="predicted"/>
<dbReference type="EMBL" id="CP018180">
    <property type="protein sequence ID" value="AUJ32552.1"/>
    <property type="molecule type" value="Genomic_DNA"/>
</dbReference>
<dbReference type="AlphaFoldDB" id="A0A3Q8CCF6"/>
<evidence type="ECO:0000313" key="2">
    <source>
        <dbReference type="Proteomes" id="UP000324497"/>
    </source>
</evidence>
<sequence>MLVVLALMGVLLIISIRPANKTTDNYKEKIFWQELQHAWNNQITTVTQQKLTGKVEFNQGKVIFYVNSYKNMVIKIPATLEIYRGYRFHINSTGQTNGGTVVFNSTDRQRRFYLVVQLGWGKYYVKQVN</sequence>
<evidence type="ECO:0008006" key="3">
    <source>
        <dbReference type="Google" id="ProtNLM"/>
    </source>
</evidence>
<gene>
    <name evidence="1" type="ORF">BSQ50_08390</name>
</gene>
<name>A0A3Q8CCF6_9LACO</name>